<evidence type="ECO:0000313" key="1">
    <source>
        <dbReference type="EMBL" id="KRY61785.1"/>
    </source>
</evidence>
<keyword evidence="2" id="KW-1185">Reference proteome</keyword>
<proteinExistence type="predicted"/>
<dbReference type="EMBL" id="JYDT01004245">
    <property type="protein sequence ID" value="KRY61785.1"/>
    <property type="molecule type" value="Genomic_DNA"/>
</dbReference>
<name>A0A0V1DJG9_TRIPS</name>
<comment type="caution">
    <text evidence="1">The sequence shown here is derived from an EMBL/GenBank/DDBJ whole genome shotgun (WGS) entry which is preliminary data.</text>
</comment>
<organism evidence="1 2">
    <name type="scientific">Trichinella pseudospiralis</name>
    <name type="common">Parasitic roundworm</name>
    <dbReference type="NCBI Taxonomy" id="6337"/>
    <lineage>
        <taxon>Eukaryota</taxon>
        <taxon>Metazoa</taxon>
        <taxon>Ecdysozoa</taxon>
        <taxon>Nematoda</taxon>
        <taxon>Enoplea</taxon>
        <taxon>Dorylaimia</taxon>
        <taxon>Trichinellida</taxon>
        <taxon>Trichinellidae</taxon>
        <taxon>Trichinella</taxon>
    </lineage>
</organism>
<reference evidence="1 2" key="1">
    <citation type="submission" date="2015-01" db="EMBL/GenBank/DDBJ databases">
        <title>Evolution of Trichinella species and genotypes.</title>
        <authorList>
            <person name="Korhonen P.K."/>
            <person name="Edoardo P."/>
            <person name="Giuseppe L.R."/>
            <person name="Gasser R.B."/>
        </authorList>
    </citation>
    <scope>NUCLEOTIDE SEQUENCE [LARGE SCALE GENOMIC DNA]</scope>
    <source>
        <strain evidence="1">ISS470</strain>
    </source>
</reference>
<accession>A0A0V1DJG9</accession>
<dbReference type="AlphaFoldDB" id="A0A0V1DJG9"/>
<gene>
    <name evidence="1" type="ORF">T4D_15893</name>
</gene>
<sequence>MNYGLIAATTFHRLSSHSQHPIMPSRLEIHHAIMRLSMRRLSSSSLMV</sequence>
<evidence type="ECO:0000313" key="2">
    <source>
        <dbReference type="Proteomes" id="UP000054995"/>
    </source>
</evidence>
<dbReference type="Proteomes" id="UP000054995">
    <property type="component" value="Unassembled WGS sequence"/>
</dbReference>
<feature type="non-terminal residue" evidence="1">
    <location>
        <position position="48"/>
    </location>
</feature>
<protein>
    <submittedName>
        <fullName evidence="1">Uncharacterized protein</fullName>
    </submittedName>
</protein>